<accession>A0A8X6UFI4</accession>
<reference evidence="1" key="1">
    <citation type="submission" date="2020-08" db="EMBL/GenBank/DDBJ databases">
        <title>Multicomponent nature underlies the extraordinary mechanical properties of spider dragline silk.</title>
        <authorList>
            <person name="Kono N."/>
            <person name="Nakamura H."/>
            <person name="Mori M."/>
            <person name="Yoshida Y."/>
            <person name="Ohtoshi R."/>
            <person name="Malay A.D."/>
            <person name="Moran D.A.P."/>
            <person name="Tomita M."/>
            <person name="Numata K."/>
            <person name="Arakawa K."/>
        </authorList>
    </citation>
    <scope>NUCLEOTIDE SEQUENCE</scope>
</reference>
<comment type="caution">
    <text evidence="1">The sequence shown here is derived from an EMBL/GenBank/DDBJ whole genome shotgun (WGS) entry which is preliminary data.</text>
</comment>
<gene>
    <name evidence="1" type="ORF">NPIL_659861</name>
</gene>
<protein>
    <submittedName>
        <fullName evidence="1">Uncharacterized protein</fullName>
    </submittedName>
</protein>
<name>A0A8X6UFI4_NEPPI</name>
<organism evidence="1 2">
    <name type="scientific">Nephila pilipes</name>
    <name type="common">Giant wood spider</name>
    <name type="synonym">Nephila maculata</name>
    <dbReference type="NCBI Taxonomy" id="299642"/>
    <lineage>
        <taxon>Eukaryota</taxon>
        <taxon>Metazoa</taxon>
        <taxon>Ecdysozoa</taxon>
        <taxon>Arthropoda</taxon>
        <taxon>Chelicerata</taxon>
        <taxon>Arachnida</taxon>
        <taxon>Araneae</taxon>
        <taxon>Araneomorphae</taxon>
        <taxon>Entelegynae</taxon>
        <taxon>Araneoidea</taxon>
        <taxon>Nephilidae</taxon>
        <taxon>Nephila</taxon>
    </lineage>
</organism>
<evidence type="ECO:0000313" key="1">
    <source>
        <dbReference type="EMBL" id="GFU09159.1"/>
    </source>
</evidence>
<evidence type="ECO:0000313" key="2">
    <source>
        <dbReference type="Proteomes" id="UP000887013"/>
    </source>
</evidence>
<keyword evidence="2" id="KW-1185">Reference proteome</keyword>
<dbReference type="EMBL" id="BMAW01124699">
    <property type="protein sequence ID" value="GFU09159.1"/>
    <property type="molecule type" value="Genomic_DNA"/>
</dbReference>
<dbReference type="AlphaFoldDB" id="A0A8X6UFI4"/>
<dbReference type="Proteomes" id="UP000887013">
    <property type="component" value="Unassembled WGS sequence"/>
</dbReference>
<proteinExistence type="predicted"/>
<sequence length="120" mass="13212">MKESIKDRLDATNFKAEIDKGYGNKKGSDTNARFNRRQRRFDYVVDARGFRTFGKTCEPTTTTTVPAVTFIASPCAEAVAPGINLIASASLTYTASIVSVISLVPYGCVIVREFQCPFIF</sequence>